<evidence type="ECO:0000256" key="1">
    <source>
        <dbReference type="SAM" id="MobiDB-lite"/>
    </source>
</evidence>
<accession>A0AAE1GYA5</accession>
<name>A0AAE1GYA5_9NEOP</name>
<dbReference type="AlphaFoldDB" id="A0AAE1GYA5"/>
<gene>
    <name evidence="3" type="ORF">KUF71_020741</name>
</gene>
<keyword evidence="2" id="KW-0472">Membrane</keyword>
<keyword evidence="2" id="KW-0812">Transmembrane</keyword>
<protein>
    <submittedName>
        <fullName evidence="3">DNA primase TraC</fullName>
    </submittedName>
</protein>
<proteinExistence type="predicted"/>
<reference evidence="3" key="2">
    <citation type="journal article" date="2023" name="BMC Genomics">
        <title>Pest status, molecular evolution, and epigenetic factors derived from the genome assembly of Frankliniella fusca, a thysanopteran phytovirus vector.</title>
        <authorList>
            <person name="Catto M.A."/>
            <person name="Labadie P.E."/>
            <person name="Jacobson A.L."/>
            <person name="Kennedy G.G."/>
            <person name="Srinivasan R."/>
            <person name="Hunt B.G."/>
        </authorList>
    </citation>
    <scope>NUCLEOTIDE SEQUENCE</scope>
    <source>
        <strain evidence="3">PL_HMW_Pooled</strain>
    </source>
</reference>
<comment type="caution">
    <text evidence="3">The sequence shown here is derived from an EMBL/GenBank/DDBJ whole genome shotgun (WGS) entry which is preliminary data.</text>
</comment>
<keyword evidence="4" id="KW-1185">Reference proteome</keyword>
<keyword evidence="2" id="KW-1133">Transmembrane helix</keyword>
<organism evidence="3 4">
    <name type="scientific">Frankliniella fusca</name>
    <dbReference type="NCBI Taxonomy" id="407009"/>
    <lineage>
        <taxon>Eukaryota</taxon>
        <taxon>Metazoa</taxon>
        <taxon>Ecdysozoa</taxon>
        <taxon>Arthropoda</taxon>
        <taxon>Hexapoda</taxon>
        <taxon>Insecta</taxon>
        <taxon>Pterygota</taxon>
        <taxon>Neoptera</taxon>
        <taxon>Paraneoptera</taxon>
        <taxon>Thysanoptera</taxon>
        <taxon>Terebrantia</taxon>
        <taxon>Thripoidea</taxon>
        <taxon>Thripidae</taxon>
        <taxon>Frankliniella</taxon>
    </lineage>
</organism>
<feature type="transmembrane region" description="Helical" evidence="2">
    <location>
        <begin position="236"/>
        <end position="255"/>
    </location>
</feature>
<sequence length="294" mass="30372">MKSSKLVPILFRNSPAGSDKSVVGPCALRTWSGFCPSSDCLAADLSEPSSRTAAFIGLSPLEVPDRAGVRFVYHQKSSLRWEGDGERGQAAEPPAVQERRPARSARARTALDTIGLLSALTAAPGIAVGGGGRAALSSHDQGDAMSVPREDAERRLPDLTEVIVVLEEDRIVTKATGGGGGAGGLLAPPSLSGSLSGSRSMLAGPGPGPSKLVHDFTITSGEPAPPRAHCHRHIDTAFVVVVLLAMLVLVIAECISMKRTPRLRIVGSGRQSEIWTDAAAGDAGPGPGPLKCVV</sequence>
<reference evidence="3" key="1">
    <citation type="submission" date="2021-07" db="EMBL/GenBank/DDBJ databases">
        <authorList>
            <person name="Catto M.A."/>
            <person name="Jacobson A."/>
            <person name="Kennedy G."/>
            <person name="Labadie P."/>
            <person name="Hunt B.G."/>
            <person name="Srinivasan R."/>
        </authorList>
    </citation>
    <scope>NUCLEOTIDE SEQUENCE</scope>
    <source>
        <strain evidence="3">PL_HMW_Pooled</strain>
        <tissue evidence="3">Head</tissue>
    </source>
</reference>
<dbReference type="EMBL" id="JAHWGI010000219">
    <property type="protein sequence ID" value="KAK3911038.1"/>
    <property type="molecule type" value="Genomic_DNA"/>
</dbReference>
<feature type="region of interest" description="Disordered" evidence="1">
    <location>
        <begin position="131"/>
        <end position="153"/>
    </location>
</feature>
<evidence type="ECO:0000313" key="3">
    <source>
        <dbReference type="EMBL" id="KAK3911038.1"/>
    </source>
</evidence>
<dbReference type="Proteomes" id="UP001219518">
    <property type="component" value="Unassembled WGS sequence"/>
</dbReference>
<evidence type="ECO:0000256" key="2">
    <source>
        <dbReference type="SAM" id="Phobius"/>
    </source>
</evidence>
<evidence type="ECO:0000313" key="4">
    <source>
        <dbReference type="Proteomes" id="UP001219518"/>
    </source>
</evidence>
<feature type="region of interest" description="Disordered" evidence="1">
    <location>
        <begin position="82"/>
        <end position="104"/>
    </location>
</feature>